<dbReference type="InterPro" id="IPR001320">
    <property type="entry name" value="Iontro_rcpt_C"/>
</dbReference>
<dbReference type="FunFam" id="3.40.190.10:FF:000175">
    <property type="entry name" value="Glutamate receptor"/>
    <property type="match status" value="1"/>
</dbReference>
<comment type="similarity">
    <text evidence="2 13">Belongs to the glutamate-gated ion channel (TC 1.A.10.1) family.</text>
</comment>
<evidence type="ECO:0000256" key="12">
    <source>
        <dbReference type="ARBA" id="ARBA00023303"/>
    </source>
</evidence>
<keyword evidence="4 15" id="KW-0812">Transmembrane</keyword>
<name>A0A8K0DVM6_9ROSA</name>
<dbReference type="CDD" id="cd13686">
    <property type="entry name" value="GluR_Plant"/>
    <property type="match status" value="1"/>
</dbReference>
<dbReference type="Pfam" id="PF00060">
    <property type="entry name" value="Lig_chan"/>
    <property type="match status" value="1"/>
</dbReference>
<dbReference type="InterPro" id="IPR044440">
    <property type="entry name" value="GABAb_receptor_plant_PBP1"/>
</dbReference>
<keyword evidence="6 15" id="KW-1133">Transmembrane helix</keyword>
<gene>
    <name evidence="18" type="ORF">FNV43_RR21971</name>
</gene>
<dbReference type="InterPro" id="IPR001638">
    <property type="entry name" value="Solute-binding_3/MltF_N"/>
</dbReference>
<keyword evidence="7 13" id="KW-0406">Ion transport</keyword>
<feature type="signal peptide" evidence="16">
    <location>
        <begin position="1"/>
        <end position="19"/>
    </location>
</feature>
<keyword evidence="19" id="KW-1185">Reference proteome</keyword>
<dbReference type="GO" id="GO:0016020">
    <property type="term" value="C:membrane"/>
    <property type="evidence" value="ECO:0007669"/>
    <property type="project" value="UniProtKB-SubCell"/>
</dbReference>
<evidence type="ECO:0000313" key="18">
    <source>
        <dbReference type="EMBL" id="KAF3434884.1"/>
    </source>
</evidence>
<dbReference type="Gene3D" id="3.40.190.10">
    <property type="entry name" value="Periplasmic binding protein-like II"/>
    <property type="match status" value="3"/>
</dbReference>
<evidence type="ECO:0000256" key="3">
    <source>
        <dbReference type="ARBA" id="ARBA00022448"/>
    </source>
</evidence>
<dbReference type="GO" id="GO:0015276">
    <property type="term" value="F:ligand-gated monoatomic ion channel activity"/>
    <property type="evidence" value="ECO:0007669"/>
    <property type="project" value="InterPro"/>
</dbReference>
<feature type="transmembrane region" description="Helical" evidence="15">
    <location>
        <begin position="803"/>
        <end position="824"/>
    </location>
</feature>
<dbReference type="InterPro" id="IPR001828">
    <property type="entry name" value="ANF_lig-bd_rcpt"/>
</dbReference>
<feature type="disulfide bond" evidence="14">
    <location>
        <begin position="732"/>
        <end position="786"/>
    </location>
</feature>
<evidence type="ECO:0000256" key="11">
    <source>
        <dbReference type="ARBA" id="ARBA00023286"/>
    </source>
</evidence>
<dbReference type="CDD" id="cd19990">
    <property type="entry name" value="PBP1_GABAb_receptor_plant"/>
    <property type="match status" value="1"/>
</dbReference>
<feature type="transmembrane region" description="Helical" evidence="15">
    <location>
        <begin position="586"/>
        <end position="605"/>
    </location>
</feature>
<dbReference type="PIRSF" id="PIRSF037090">
    <property type="entry name" value="Iontro_Glu-like_rcpt_pln"/>
    <property type="match status" value="1"/>
</dbReference>
<dbReference type="AlphaFoldDB" id="A0A8K0DVM6"/>
<evidence type="ECO:0000256" key="2">
    <source>
        <dbReference type="ARBA" id="ARBA00008685"/>
    </source>
</evidence>
<dbReference type="EMBL" id="VOIH02000010">
    <property type="protein sequence ID" value="KAF3434884.1"/>
    <property type="molecule type" value="Genomic_DNA"/>
</dbReference>
<comment type="subcellular location">
    <subcellularLocation>
        <location evidence="1">Membrane</location>
        <topology evidence="1">Multi-pass membrane protein</topology>
    </subcellularLocation>
</comment>
<keyword evidence="11 13" id="KW-1071">Ligand-gated ion channel</keyword>
<dbReference type="FunFam" id="3.40.190.10:FF:000054">
    <property type="entry name" value="Glutamate receptor"/>
    <property type="match status" value="1"/>
</dbReference>
<evidence type="ECO:0000256" key="7">
    <source>
        <dbReference type="ARBA" id="ARBA00023065"/>
    </source>
</evidence>
<dbReference type="Gene3D" id="1.10.287.70">
    <property type="match status" value="1"/>
</dbReference>
<dbReference type="SMART" id="SM00079">
    <property type="entry name" value="PBPe"/>
    <property type="match status" value="1"/>
</dbReference>
<feature type="domain" description="Ionotropic glutamate receptor C-terminal" evidence="17">
    <location>
        <begin position="466"/>
        <end position="783"/>
    </location>
</feature>
<sequence length="898" mass="99715">MNLVLLLSIFILCFGAVDSGGTSRPKVVNIGGIFTFPTIAGKVSRIAIKAAVQDVNSDKSILGGTKLSISFHNSNFSGFLGIIGALRYMESDTVAIIGPQHAAMAHVLSHLSNELHVPFLSFTALDPSLTSLQYPYFVQTAPNDQYQMTAIADMINYFGWADVIAIYTDDDQSRNGVVSLGDRLVERRCKISYKAALPPDPSATRNEVKDQLAKIQIKESRVIVVHTYSKTGLLIFDVANELGMMEEGYVWIASAWLSTVLDSTSPLSPNTYNSIKGALTLRPHTPDSKRKRDFISRWNQLSNGTIGLNAYGLYAYDTVWLLAHAVKLLLEKGVTISFSNHTGLSKLDGGGTMNLGKLSVFDGGEELLDNILKTNMVGLTGPLRFHQDRSPTNPSYEIINVIENGNLRIGYWTNYSGLSVMSPEILYTKPPNRSISNQHLYNVIWPGGTMDTPRGWVFPNNGKQLRIGVPYRVSYREFVSPVNGSNVVQGYCIDVFLAAIKLLPYPVPYRFILFGDGKQNPSYHELANMVASGEFDAAVGDITIVTNRTRTVDFTQPYIESGLVVVAPVRKLNSSAWAFSRPFTPMMWTVTSAFFLSVGAVVWILEHRTNDEFRGPPKKQIITILWFGFSTMFFAHSKSSIPAIYSYFPNVERTAAIFPITGIDSLITGNERIGYQVGSFAENYLIEELNIPKSRLMALGSPQAYATALEQGTVAAVVDERSYIEHFLSKHCKFSIRGQEFTRSGWGFAFPRDSPLAIDMSTAILTLSENGELQKLHNIWLSRKACPWQGSDVVSEQLQLQSFSGLFLICGCVCIFALLMHTCLMLHKFRQHPPEVHEPSRHGSSPSARLQTFLSFVDKKEDQSRKRSKRKWKDTLSISYGTEDGSMNASKRTQMGIS</sequence>
<keyword evidence="14" id="KW-1015">Disulfide bond</keyword>
<dbReference type="Pfam" id="PF00497">
    <property type="entry name" value="SBP_bac_3"/>
    <property type="match status" value="1"/>
</dbReference>
<evidence type="ECO:0000256" key="4">
    <source>
        <dbReference type="ARBA" id="ARBA00022692"/>
    </source>
</evidence>
<keyword evidence="8 13" id="KW-0472">Membrane</keyword>
<comment type="function">
    <text evidence="13">Glutamate-gated receptor that probably acts as non-selective cation channel.</text>
</comment>
<evidence type="ECO:0000259" key="17">
    <source>
        <dbReference type="SMART" id="SM00079"/>
    </source>
</evidence>
<dbReference type="SUPFAM" id="SSF53850">
    <property type="entry name" value="Periplasmic binding protein-like II"/>
    <property type="match status" value="1"/>
</dbReference>
<evidence type="ECO:0000256" key="10">
    <source>
        <dbReference type="ARBA" id="ARBA00023180"/>
    </source>
</evidence>
<feature type="chain" id="PRO_5035437031" description="Glutamate receptor" evidence="16">
    <location>
        <begin position="20"/>
        <end position="898"/>
    </location>
</feature>
<evidence type="ECO:0000256" key="1">
    <source>
        <dbReference type="ARBA" id="ARBA00004141"/>
    </source>
</evidence>
<accession>A0A8K0DVM6</accession>
<dbReference type="OrthoDB" id="5984008at2759"/>
<evidence type="ECO:0000256" key="8">
    <source>
        <dbReference type="ARBA" id="ARBA00023136"/>
    </source>
</evidence>
<keyword evidence="5 16" id="KW-0732">Signal</keyword>
<dbReference type="InterPro" id="IPR028082">
    <property type="entry name" value="Peripla_BP_I"/>
</dbReference>
<dbReference type="Pfam" id="PF01094">
    <property type="entry name" value="ANF_receptor"/>
    <property type="match status" value="1"/>
</dbReference>
<evidence type="ECO:0000256" key="5">
    <source>
        <dbReference type="ARBA" id="ARBA00022729"/>
    </source>
</evidence>
<evidence type="ECO:0000256" key="15">
    <source>
        <dbReference type="SAM" id="Phobius"/>
    </source>
</evidence>
<evidence type="ECO:0000256" key="13">
    <source>
        <dbReference type="PIRNR" id="PIRNR037090"/>
    </source>
</evidence>
<evidence type="ECO:0000256" key="9">
    <source>
        <dbReference type="ARBA" id="ARBA00023170"/>
    </source>
</evidence>
<dbReference type="InterPro" id="IPR015683">
    <property type="entry name" value="Ionotropic_Glu_rcpt"/>
</dbReference>
<keyword evidence="12 13" id="KW-0407">Ion channel</keyword>
<dbReference type="InterPro" id="IPR017103">
    <property type="entry name" value="Iontropic_Glu_rcpt_pln"/>
</dbReference>
<dbReference type="Gene3D" id="3.40.50.2300">
    <property type="match status" value="2"/>
</dbReference>
<keyword evidence="10" id="KW-0325">Glycoprotein</keyword>
<organism evidence="18 19">
    <name type="scientific">Rhamnella rubrinervis</name>
    <dbReference type="NCBI Taxonomy" id="2594499"/>
    <lineage>
        <taxon>Eukaryota</taxon>
        <taxon>Viridiplantae</taxon>
        <taxon>Streptophyta</taxon>
        <taxon>Embryophyta</taxon>
        <taxon>Tracheophyta</taxon>
        <taxon>Spermatophyta</taxon>
        <taxon>Magnoliopsida</taxon>
        <taxon>eudicotyledons</taxon>
        <taxon>Gunneridae</taxon>
        <taxon>Pentapetalae</taxon>
        <taxon>rosids</taxon>
        <taxon>fabids</taxon>
        <taxon>Rosales</taxon>
        <taxon>Rhamnaceae</taxon>
        <taxon>rhamnoid group</taxon>
        <taxon>Rhamneae</taxon>
        <taxon>Rhamnella</taxon>
    </lineage>
</organism>
<evidence type="ECO:0000313" key="19">
    <source>
        <dbReference type="Proteomes" id="UP000796880"/>
    </source>
</evidence>
<keyword evidence="3 13" id="KW-0813">Transport</keyword>
<dbReference type="FunFam" id="3.40.50.2300:FF:000081">
    <property type="entry name" value="Glutamate receptor"/>
    <property type="match status" value="1"/>
</dbReference>
<protein>
    <recommendedName>
        <fullName evidence="13">Glutamate receptor</fullName>
    </recommendedName>
</protein>
<keyword evidence="9 13" id="KW-0675">Receptor</keyword>
<proteinExistence type="inferred from homology"/>
<dbReference type="SUPFAM" id="SSF53822">
    <property type="entry name" value="Periplasmic binding protein-like I"/>
    <property type="match status" value="1"/>
</dbReference>
<dbReference type="Proteomes" id="UP000796880">
    <property type="component" value="Unassembled WGS sequence"/>
</dbReference>
<reference evidence="18" key="1">
    <citation type="submission" date="2020-03" db="EMBL/GenBank/DDBJ databases">
        <title>A high-quality chromosome-level genome assembly of a woody plant with both climbing and erect habits, Rhamnella rubrinervis.</title>
        <authorList>
            <person name="Lu Z."/>
            <person name="Yang Y."/>
            <person name="Zhu X."/>
            <person name="Sun Y."/>
        </authorList>
    </citation>
    <scope>NUCLEOTIDE SEQUENCE</scope>
    <source>
        <strain evidence="18">BYM</strain>
        <tissue evidence="18">Leaf</tissue>
    </source>
</reference>
<evidence type="ECO:0000256" key="14">
    <source>
        <dbReference type="PIRSR" id="PIRSR037090-50"/>
    </source>
</evidence>
<evidence type="ECO:0000256" key="6">
    <source>
        <dbReference type="ARBA" id="ARBA00022989"/>
    </source>
</evidence>
<comment type="caution">
    <text evidence="18">The sequence shown here is derived from an EMBL/GenBank/DDBJ whole genome shotgun (WGS) entry which is preliminary data.</text>
</comment>
<evidence type="ECO:0000256" key="16">
    <source>
        <dbReference type="SAM" id="SignalP"/>
    </source>
</evidence>
<dbReference type="PANTHER" id="PTHR18966">
    <property type="entry name" value="IONOTROPIC GLUTAMATE RECEPTOR"/>
    <property type="match status" value="1"/>
</dbReference>